<organism evidence="10 11">
    <name type="scientific">Sulfitobacter profundi</name>
    <dbReference type="NCBI Taxonomy" id="2679961"/>
    <lineage>
        <taxon>Bacteria</taxon>
        <taxon>Pseudomonadati</taxon>
        <taxon>Pseudomonadota</taxon>
        <taxon>Alphaproteobacteria</taxon>
        <taxon>Rhodobacterales</taxon>
        <taxon>Roseobacteraceae</taxon>
        <taxon>Sulfitobacter</taxon>
    </lineage>
</organism>
<dbReference type="Proteomes" id="UP001596403">
    <property type="component" value="Unassembled WGS sequence"/>
</dbReference>
<keyword evidence="3 8" id="KW-0813">Transport</keyword>
<comment type="similarity">
    <text evidence="2">Belongs to the binding-protein-dependent transport system permease family. CysTW subfamily.</text>
</comment>
<dbReference type="PROSITE" id="PS50928">
    <property type="entry name" value="ABC_TM1"/>
    <property type="match status" value="1"/>
</dbReference>
<comment type="caution">
    <text evidence="10">The sequence shown here is derived from an EMBL/GenBank/DDBJ whole genome shotgun (WGS) entry which is preliminary data.</text>
</comment>
<dbReference type="CDD" id="cd06261">
    <property type="entry name" value="TM_PBP2"/>
    <property type="match status" value="1"/>
</dbReference>
<dbReference type="PANTHER" id="PTHR42929">
    <property type="entry name" value="INNER MEMBRANE ABC TRANSPORTER PERMEASE PROTEIN YDCU-RELATED-RELATED"/>
    <property type="match status" value="1"/>
</dbReference>
<evidence type="ECO:0000256" key="4">
    <source>
        <dbReference type="ARBA" id="ARBA00022475"/>
    </source>
</evidence>
<evidence type="ECO:0000256" key="8">
    <source>
        <dbReference type="RuleBase" id="RU363032"/>
    </source>
</evidence>
<evidence type="ECO:0000256" key="1">
    <source>
        <dbReference type="ARBA" id="ARBA00004651"/>
    </source>
</evidence>
<evidence type="ECO:0000256" key="7">
    <source>
        <dbReference type="ARBA" id="ARBA00023136"/>
    </source>
</evidence>
<keyword evidence="7 8" id="KW-0472">Membrane</keyword>
<proteinExistence type="inferred from homology"/>
<reference evidence="11" key="1">
    <citation type="journal article" date="2019" name="Int. J. Syst. Evol. Microbiol.">
        <title>The Global Catalogue of Microorganisms (GCM) 10K type strain sequencing project: providing services to taxonomists for standard genome sequencing and annotation.</title>
        <authorList>
            <consortium name="The Broad Institute Genomics Platform"/>
            <consortium name="The Broad Institute Genome Sequencing Center for Infectious Disease"/>
            <person name="Wu L."/>
            <person name="Ma J."/>
        </authorList>
    </citation>
    <scope>NUCLEOTIDE SEQUENCE [LARGE SCALE GENOMIC DNA]</scope>
    <source>
        <strain evidence="11">NBRC 111368</strain>
    </source>
</reference>
<feature type="transmembrane region" description="Helical" evidence="8">
    <location>
        <begin position="99"/>
        <end position="118"/>
    </location>
</feature>
<dbReference type="PANTHER" id="PTHR42929:SF1">
    <property type="entry name" value="INNER MEMBRANE ABC TRANSPORTER PERMEASE PROTEIN YDCU-RELATED"/>
    <property type="match status" value="1"/>
</dbReference>
<feature type="transmembrane region" description="Helical" evidence="8">
    <location>
        <begin position="12"/>
        <end position="39"/>
    </location>
</feature>
<feature type="transmembrane region" description="Helical" evidence="8">
    <location>
        <begin position="255"/>
        <end position="278"/>
    </location>
</feature>
<evidence type="ECO:0000256" key="5">
    <source>
        <dbReference type="ARBA" id="ARBA00022692"/>
    </source>
</evidence>
<accession>A0ABW1Z647</accession>
<evidence type="ECO:0000256" key="3">
    <source>
        <dbReference type="ARBA" id="ARBA00022448"/>
    </source>
</evidence>
<keyword evidence="4" id="KW-1003">Cell membrane</keyword>
<sequence length="291" mass="32107">MNIARHSQTLWKLALGIPLALVALMILGPIVIMIIVSFWSKTGLTMVPDLTLKSYVTFLGGVRFDVFLRSLWVATTATAVMLLLAYPLAYIITRKVRASLTGTVLFLFSVPFLVNFVIRTFSWSDILSRSGVVNSLLMQAGVIDAPMDWLLFSTFAVYLGLVTAYMPFMIFPIWLSLSGGEKRHEEASWMLGEGRFRTFLRVTLPLSLPGVFAAAIFGFVGAFGEFAVSTILGGTGYQLLGNSIMSSLDVVNYPLAAAMSTFSILVMLLLLAAWFYFFDLRLFLGKIMGRG</sequence>
<keyword evidence="11" id="KW-1185">Reference proteome</keyword>
<dbReference type="RefSeq" id="WP_165935609.1">
    <property type="nucleotide sequence ID" value="NZ_JBHSWA010000005.1"/>
</dbReference>
<keyword evidence="5 8" id="KW-0812">Transmembrane</keyword>
<name>A0ABW1Z647_9RHOB</name>
<dbReference type="InterPro" id="IPR000515">
    <property type="entry name" value="MetI-like"/>
</dbReference>
<evidence type="ECO:0000256" key="2">
    <source>
        <dbReference type="ARBA" id="ARBA00007069"/>
    </source>
</evidence>
<gene>
    <name evidence="10" type="ORF">ACFQAU_21715</name>
</gene>
<protein>
    <submittedName>
        <fullName evidence="10">ABC transporter permease</fullName>
    </submittedName>
</protein>
<evidence type="ECO:0000313" key="11">
    <source>
        <dbReference type="Proteomes" id="UP001596403"/>
    </source>
</evidence>
<feature type="transmembrane region" description="Helical" evidence="8">
    <location>
        <begin position="198"/>
        <end position="223"/>
    </location>
</feature>
<feature type="domain" description="ABC transmembrane type-1" evidence="9">
    <location>
        <begin position="67"/>
        <end position="274"/>
    </location>
</feature>
<feature type="transmembrane region" description="Helical" evidence="8">
    <location>
        <begin position="71"/>
        <end position="92"/>
    </location>
</feature>
<comment type="subcellular location">
    <subcellularLocation>
        <location evidence="1 8">Cell membrane</location>
        <topology evidence="1 8">Multi-pass membrane protein</topology>
    </subcellularLocation>
</comment>
<evidence type="ECO:0000259" key="9">
    <source>
        <dbReference type="PROSITE" id="PS50928"/>
    </source>
</evidence>
<dbReference type="EMBL" id="JBHSWA010000005">
    <property type="protein sequence ID" value="MFC6643942.1"/>
    <property type="molecule type" value="Genomic_DNA"/>
</dbReference>
<evidence type="ECO:0000313" key="10">
    <source>
        <dbReference type="EMBL" id="MFC6643942.1"/>
    </source>
</evidence>
<keyword evidence="6 8" id="KW-1133">Transmembrane helix</keyword>
<dbReference type="Pfam" id="PF00528">
    <property type="entry name" value="BPD_transp_1"/>
    <property type="match status" value="1"/>
</dbReference>
<dbReference type="InterPro" id="IPR035906">
    <property type="entry name" value="MetI-like_sf"/>
</dbReference>
<dbReference type="Gene3D" id="1.10.3720.10">
    <property type="entry name" value="MetI-like"/>
    <property type="match status" value="1"/>
</dbReference>
<evidence type="ECO:0000256" key="6">
    <source>
        <dbReference type="ARBA" id="ARBA00022989"/>
    </source>
</evidence>
<feature type="transmembrane region" description="Helical" evidence="8">
    <location>
        <begin position="155"/>
        <end position="177"/>
    </location>
</feature>
<dbReference type="SUPFAM" id="SSF161098">
    <property type="entry name" value="MetI-like"/>
    <property type="match status" value="1"/>
</dbReference>